<dbReference type="Pfam" id="PF00307">
    <property type="entry name" value="CH"/>
    <property type="match status" value="1"/>
</dbReference>
<feature type="domain" description="Calponin-homology (CH)" evidence="2">
    <location>
        <begin position="19"/>
        <end position="124"/>
    </location>
</feature>
<evidence type="ECO:0000313" key="4">
    <source>
        <dbReference type="EMBL" id="CAE8638711.1"/>
    </source>
</evidence>
<dbReference type="AlphaFoldDB" id="A0A813HLT0"/>
<comment type="caution">
    <text evidence="4">The sequence shown here is derived from an EMBL/GenBank/DDBJ whole genome shotgun (WGS) entry which is preliminary data.</text>
</comment>
<dbReference type="PANTHER" id="PTHR47385">
    <property type="entry name" value="CALPONIN"/>
    <property type="match status" value="1"/>
</dbReference>
<sequence>MEPSFEEEAKWDQRSKRSANNESDVVHWIEIITGGSKGDQSIWEWLKTGIVLCSLVNCLRPGIIRIIHQTAVPFKQMDNITNFLNAARQLGLPESSMFDVPDLYEEKNVGYVLTCLYALGGAIQTTCPEFTGPKLGIPLIAQGKDVSKPAKKIAALLHLDPKEVAAVREEVEALRETNARIVEENAALRKRSDVDIPHWTSELRSLSIQLEEIAEPLVSIPLGEKLVVILDRLQEVEDGLRSLKGAHLREELDELKRAFASHLNEGERREAALREEVLQLSTSLKVWEKAHSFGCIDEAVKGVLATDESPNSVL</sequence>
<dbReference type="Gene3D" id="1.10.418.10">
    <property type="entry name" value="Calponin-like domain"/>
    <property type="match status" value="1"/>
</dbReference>
<reference evidence="4" key="1">
    <citation type="submission" date="2021-02" db="EMBL/GenBank/DDBJ databases">
        <authorList>
            <person name="Dougan E. K."/>
            <person name="Rhodes N."/>
            <person name="Thang M."/>
            <person name="Chan C."/>
        </authorList>
    </citation>
    <scope>NUCLEOTIDE SEQUENCE</scope>
</reference>
<dbReference type="InterPro" id="IPR003096">
    <property type="entry name" value="SM22_calponin"/>
</dbReference>
<evidence type="ECO:0000313" key="5">
    <source>
        <dbReference type="Proteomes" id="UP000654075"/>
    </source>
</evidence>
<dbReference type="PANTHER" id="PTHR47385:SF24">
    <property type="entry name" value="MUSCLE-SPECIFIC PROTEIN 20"/>
    <property type="match status" value="1"/>
</dbReference>
<dbReference type="EMBL" id="CAJNNV010032044">
    <property type="protein sequence ID" value="CAE8638711.1"/>
    <property type="molecule type" value="Genomic_DNA"/>
</dbReference>
<dbReference type="GO" id="GO:0051015">
    <property type="term" value="F:actin filament binding"/>
    <property type="evidence" value="ECO:0007669"/>
    <property type="project" value="TreeGrafter"/>
</dbReference>
<dbReference type="EMBL" id="CAJNNW010000846">
    <property type="protein sequence ID" value="CAE8631613.1"/>
    <property type="molecule type" value="Genomic_DNA"/>
</dbReference>
<evidence type="ECO:0000256" key="1">
    <source>
        <dbReference type="SAM" id="Coils"/>
    </source>
</evidence>
<accession>A0A813HLT0</accession>
<evidence type="ECO:0000259" key="2">
    <source>
        <dbReference type="PROSITE" id="PS50021"/>
    </source>
</evidence>
<dbReference type="PRINTS" id="PR00888">
    <property type="entry name" value="SM22CALPONIN"/>
</dbReference>
<dbReference type="InterPro" id="IPR036872">
    <property type="entry name" value="CH_dom_sf"/>
</dbReference>
<dbReference type="SUPFAM" id="SSF47576">
    <property type="entry name" value="Calponin-homology domain, CH-domain"/>
    <property type="match status" value="1"/>
</dbReference>
<name>A0A813HLT0_POLGL</name>
<dbReference type="Proteomes" id="UP000626109">
    <property type="component" value="Unassembled WGS sequence"/>
</dbReference>
<protein>
    <recommendedName>
        <fullName evidence="2">Calponin-homology (CH) domain-containing protein</fullName>
    </recommendedName>
</protein>
<evidence type="ECO:0000313" key="3">
    <source>
        <dbReference type="EMBL" id="CAE8631613.1"/>
    </source>
</evidence>
<dbReference type="PROSITE" id="PS50021">
    <property type="entry name" value="CH"/>
    <property type="match status" value="1"/>
</dbReference>
<dbReference type="InterPro" id="IPR050606">
    <property type="entry name" value="Calponin-like"/>
</dbReference>
<dbReference type="Proteomes" id="UP000654075">
    <property type="component" value="Unassembled WGS sequence"/>
</dbReference>
<keyword evidence="1" id="KW-0175">Coiled coil</keyword>
<proteinExistence type="predicted"/>
<dbReference type="SMART" id="SM00033">
    <property type="entry name" value="CH"/>
    <property type="match status" value="1"/>
</dbReference>
<feature type="coiled-coil region" evidence="1">
    <location>
        <begin position="164"/>
        <end position="191"/>
    </location>
</feature>
<dbReference type="GO" id="GO:0007015">
    <property type="term" value="P:actin filament organization"/>
    <property type="evidence" value="ECO:0007669"/>
    <property type="project" value="TreeGrafter"/>
</dbReference>
<dbReference type="OrthoDB" id="21595at2759"/>
<dbReference type="GO" id="GO:0015629">
    <property type="term" value="C:actin cytoskeleton"/>
    <property type="evidence" value="ECO:0007669"/>
    <property type="project" value="TreeGrafter"/>
</dbReference>
<dbReference type="InterPro" id="IPR001715">
    <property type="entry name" value="CH_dom"/>
</dbReference>
<keyword evidence="5" id="KW-1185">Reference proteome</keyword>
<organism evidence="4 5">
    <name type="scientific">Polarella glacialis</name>
    <name type="common">Dinoflagellate</name>
    <dbReference type="NCBI Taxonomy" id="89957"/>
    <lineage>
        <taxon>Eukaryota</taxon>
        <taxon>Sar</taxon>
        <taxon>Alveolata</taxon>
        <taxon>Dinophyceae</taxon>
        <taxon>Suessiales</taxon>
        <taxon>Suessiaceae</taxon>
        <taxon>Polarella</taxon>
    </lineage>
</organism>
<gene>
    <name evidence="4" type="ORF">PGLA1383_LOCUS53862</name>
    <name evidence="3" type="ORF">PGLA2088_LOCUS1134</name>
</gene>